<dbReference type="SUPFAM" id="SSF56112">
    <property type="entry name" value="Protein kinase-like (PK-like)"/>
    <property type="match status" value="1"/>
</dbReference>
<evidence type="ECO:0000256" key="5">
    <source>
        <dbReference type="ARBA" id="ARBA00022989"/>
    </source>
</evidence>
<reference evidence="9" key="1">
    <citation type="submission" date="2017-07" db="EMBL/GenBank/DDBJ databases">
        <title>Taro Niue Genome Assembly and Annotation.</title>
        <authorList>
            <person name="Atibalentja N."/>
            <person name="Keating K."/>
            <person name="Fields C.J."/>
        </authorList>
    </citation>
    <scope>NUCLEOTIDE SEQUENCE</scope>
    <source>
        <strain evidence="9">Niue_2</strain>
        <tissue evidence="9">Leaf</tissue>
    </source>
</reference>
<dbReference type="InterPro" id="IPR013210">
    <property type="entry name" value="LRR_N_plant-typ"/>
</dbReference>
<dbReference type="Gene3D" id="3.80.10.10">
    <property type="entry name" value="Ribonuclease Inhibitor"/>
    <property type="match status" value="1"/>
</dbReference>
<keyword evidence="2" id="KW-0812">Transmembrane</keyword>
<dbReference type="Gene3D" id="1.10.510.10">
    <property type="entry name" value="Transferase(Phosphotransferase) domain 1"/>
    <property type="match status" value="1"/>
</dbReference>
<comment type="subcellular location">
    <subcellularLocation>
        <location evidence="7">Endomembrane system</location>
        <topology evidence="7">Single-pass type I membrane protein</topology>
    </subcellularLocation>
</comment>
<organism evidence="9 10">
    <name type="scientific">Colocasia esculenta</name>
    <name type="common">Wild taro</name>
    <name type="synonym">Arum esculentum</name>
    <dbReference type="NCBI Taxonomy" id="4460"/>
    <lineage>
        <taxon>Eukaryota</taxon>
        <taxon>Viridiplantae</taxon>
        <taxon>Streptophyta</taxon>
        <taxon>Embryophyta</taxon>
        <taxon>Tracheophyta</taxon>
        <taxon>Spermatophyta</taxon>
        <taxon>Magnoliopsida</taxon>
        <taxon>Liliopsida</taxon>
        <taxon>Araceae</taxon>
        <taxon>Aroideae</taxon>
        <taxon>Colocasieae</taxon>
        <taxon>Colocasia</taxon>
    </lineage>
</organism>
<keyword evidence="1" id="KW-0433">Leucine-rich repeat</keyword>
<dbReference type="PROSITE" id="PS50011">
    <property type="entry name" value="PROTEIN_KINASE_DOM"/>
    <property type="match status" value="1"/>
</dbReference>
<dbReference type="PANTHER" id="PTHR46084:SF1">
    <property type="entry name" value="PROTEIN MALE DISCOVERER 2"/>
    <property type="match status" value="1"/>
</dbReference>
<dbReference type="Pfam" id="PF23598">
    <property type="entry name" value="LRR_14"/>
    <property type="match status" value="1"/>
</dbReference>
<evidence type="ECO:0000313" key="9">
    <source>
        <dbReference type="EMBL" id="MQM18720.1"/>
    </source>
</evidence>
<dbReference type="SUPFAM" id="SSF52058">
    <property type="entry name" value="L domain-like"/>
    <property type="match status" value="1"/>
</dbReference>
<evidence type="ECO:0000259" key="8">
    <source>
        <dbReference type="PROSITE" id="PS50011"/>
    </source>
</evidence>
<sequence>MMGRWSRLQCQLHRVLWVVFMVYLQSYNGLSINLDGVALLEFRSRVEIDPYGAFEDWIPGDDNPCNWSGIHCLDGRVAMLNLQGLSLKGMLSPELGKLTHLRALVLYKNNFSGVIPREMGRLTMLEILDLRDNNLTGEIPEEIGKILSLKHLLLCNNSFDGFMPSFLEKLHLLSELQVGDCPLLEMEVGIGCLSRKLGHCLWQRSLKKPRKANLFMMPHKGKFLEFLGMLTFKPRTSPGTEKEYGHMVPYFKENENDYVNLARRRLLQEASNLPAVTPNIAPSKGIVIVSSSGSGSFPAIPHPKSANSRPVLPSVIPVNNSATSILSAGSAAKPSNSMENDSKGTGTTWEYVLVLPGAALLITIAAGMLVMFRAHARTAVGPWKTGLSAQLQKAFIAGVPKLNRTELEAACEDFSNIIETLPDRTVFKGTLSSGVEIAVVSTAVKSSKDWSKSAEMLFQKKIDTLSRVNHKNFMNLLGYCEADEPFMRMMAFEYAPNGTLYEHLHVKELEHLDWGVRMRIIMGIAYCLQYMHHEVNPPVVHPNLRSNAIFLTDDYAAKIAEIGFWKEVAAKGKLTEEDDRSISESPSTHPGCNVYDFGILLLEIISGKHPYSEEENSFLSWASEYLNDKCGISNMTDPTLKSFKNNELHIVCRVIQDCIHPDPKKRPTMKEITAKLREVLAISPESATPRLSPLWWAELEILTVEAS</sequence>
<name>A0A843XHP5_COLES</name>
<keyword evidence="10" id="KW-1185">Reference proteome</keyword>
<dbReference type="InterPro" id="IPR000719">
    <property type="entry name" value="Prot_kinase_dom"/>
</dbReference>
<dbReference type="PANTHER" id="PTHR46084">
    <property type="entry name" value="PROTEIN MALE DISCOVERER 2"/>
    <property type="match status" value="1"/>
</dbReference>
<evidence type="ECO:0000313" key="10">
    <source>
        <dbReference type="Proteomes" id="UP000652761"/>
    </source>
</evidence>
<dbReference type="InterPro" id="IPR001245">
    <property type="entry name" value="Ser-Thr/Tyr_kinase_cat_dom"/>
</dbReference>
<evidence type="ECO:0000256" key="1">
    <source>
        <dbReference type="ARBA" id="ARBA00022614"/>
    </source>
</evidence>
<keyword evidence="6" id="KW-0472">Membrane</keyword>
<dbReference type="EMBL" id="NMUH01008394">
    <property type="protein sequence ID" value="MQM18720.1"/>
    <property type="molecule type" value="Genomic_DNA"/>
</dbReference>
<dbReference type="AlphaFoldDB" id="A0A843XHP5"/>
<dbReference type="GO" id="GO:0012505">
    <property type="term" value="C:endomembrane system"/>
    <property type="evidence" value="ECO:0007669"/>
    <property type="project" value="UniProtKB-SubCell"/>
</dbReference>
<dbReference type="InterPro" id="IPR011009">
    <property type="entry name" value="Kinase-like_dom_sf"/>
</dbReference>
<dbReference type="FunFam" id="3.30.200.20:FF:000489">
    <property type="entry name" value="Inactive receptor-like serine/threonine-protein kinase"/>
    <property type="match status" value="1"/>
</dbReference>
<evidence type="ECO:0000256" key="7">
    <source>
        <dbReference type="ARBA" id="ARBA00046288"/>
    </source>
</evidence>
<dbReference type="Pfam" id="PF08263">
    <property type="entry name" value="LRRNT_2"/>
    <property type="match status" value="1"/>
</dbReference>
<gene>
    <name evidence="9" type="ORF">Taro_051714</name>
</gene>
<evidence type="ECO:0000256" key="6">
    <source>
        <dbReference type="ARBA" id="ARBA00023136"/>
    </source>
</evidence>
<keyword evidence="3" id="KW-0732">Signal</keyword>
<keyword evidence="5" id="KW-1133">Transmembrane helix</keyword>
<evidence type="ECO:0000256" key="2">
    <source>
        <dbReference type="ARBA" id="ARBA00022692"/>
    </source>
</evidence>
<dbReference type="InterPro" id="IPR055414">
    <property type="entry name" value="LRR_R13L4/SHOC2-like"/>
</dbReference>
<dbReference type="Pfam" id="PF07714">
    <property type="entry name" value="PK_Tyr_Ser-Thr"/>
    <property type="match status" value="1"/>
</dbReference>
<keyword evidence="4" id="KW-0677">Repeat</keyword>
<dbReference type="FunFam" id="3.80.10.10:FF:000627">
    <property type="entry name" value="Probable leucine-rich repeat receptor-like protein kinase At2g33170"/>
    <property type="match status" value="1"/>
</dbReference>
<evidence type="ECO:0000256" key="3">
    <source>
        <dbReference type="ARBA" id="ARBA00022729"/>
    </source>
</evidence>
<dbReference type="GO" id="GO:0005524">
    <property type="term" value="F:ATP binding"/>
    <property type="evidence" value="ECO:0007669"/>
    <property type="project" value="InterPro"/>
</dbReference>
<feature type="domain" description="Protein kinase" evidence="8">
    <location>
        <begin position="420"/>
        <end position="680"/>
    </location>
</feature>
<dbReference type="Gene3D" id="3.30.200.20">
    <property type="entry name" value="Phosphorylase Kinase, domain 1"/>
    <property type="match status" value="1"/>
</dbReference>
<dbReference type="InterPro" id="IPR032675">
    <property type="entry name" value="LRR_dom_sf"/>
</dbReference>
<dbReference type="OrthoDB" id="291737at2759"/>
<comment type="caution">
    <text evidence="9">The sequence shown here is derived from an EMBL/GenBank/DDBJ whole genome shotgun (WGS) entry which is preliminary data.</text>
</comment>
<protein>
    <recommendedName>
        <fullName evidence="8">Protein kinase domain-containing protein</fullName>
    </recommendedName>
</protein>
<proteinExistence type="predicted"/>
<accession>A0A843XHP5</accession>
<dbReference type="GO" id="GO:0004674">
    <property type="term" value="F:protein serine/threonine kinase activity"/>
    <property type="evidence" value="ECO:0007669"/>
    <property type="project" value="UniProtKB-EC"/>
</dbReference>
<dbReference type="Proteomes" id="UP000652761">
    <property type="component" value="Unassembled WGS sequence"/>
</dbReference>
<evidence type="ECO:0000256" key="4">
    <source>
        <dbReference type="ARBA" id="ARBA00022737"/>
    </source>
</evidence>